<reference evidence="1 2" key="1">
    <citation type="submission" date="2018-05" db="EMBL/GenBank/DDBJ databases">
        <title>Genomic Encyclopedia of Type Strains, Phase III (KMG-III): the genomes of soil and plant-associated and newly described type strains.</title>
        <authorList>
            <person name="Whitman W."/>
        </authorList>
    </citation>
    <scope>NUCLEOTIDE SEQUENCE [LARGE SCALE GENOMIC DNA]</scope>
    <source>
        <strain evidence="1 2">CECT 5696</strain>
    </source>
</reference>
<organism evidence="1 2">
    <name type="scientific">Paenibacillus cellulosilyticus</name>
    <dbReference type="NCBI Taxonomy" id="375489"/>
    <lineage>
        <taxon>Bacteria</taxon>
        <taxon>Bacillati</taxon>
        <taxon>Bacillota</taxon>
        <taxon>Bacilli</taxon>
        <taxon>Bacillales</taxon>
        <taxon>Paenibacillaceae</taxon>
        <taxon>Paenibacillus</taxon>
    </lineage>
</organism>
<dbReference type="AlphaFoldDB" id="A0A2V2YRI7"/>
<dbReference type="Pfam" id="PF14169">
    <property type="entry name" value="YdjO"/>
    <property type="match status" value="1"/>
</dbReference>
<proteinExistence type="predicted"/>
<evidence type="ECO:0000313" key="1">
    <source>
        <dbReference type="EMBL" id="PWV98655.1"/>
    </source>
</evidence>
<sequence length="70" mass="7847">MYYSRKKPIEEAPDELTAIWSCSAEDCKGWMRDNFTFQAAPVCVLCQSPMVKGERMLAAVVNTSPIAMKT</sequence>
<dbReference type="OrthoDB" id="1955171at2"/>
<keyword evidence="2" id="KW-1185">Reference proteome</keyword>
<dbReference type="EMBL" id="QGTQ01000016">
    <property type="protein sequence ID" value="PWV98655.1"/>
    <property type="molecule type" value="Genomic_DNA"/>
</dbReference>
<name>A0A2V2YRI7_9BACL</name>
<dbReference type="RefSeq" id="WP_110045447.1">
    <property type="nucleotide sequence ID" value="NZ_CP054612.1"/>
</dbReference>
<comment type="caution">
    <text evidence="1">The sequence shown here is derived from an EMBL/GenBank/DDBJ whole genome shotgun (WGS) entry which is preliminary data.</text>
</comment>
<accession>A0A2V2YRI7</accession>
<evidence type="ECO:0000313" key="2">
    <source>
        <dbReference type="Proteomes" id="UP000246635"/>
    </source>
</evidence>
<dbReference type="Proteomes" id="UP000246635">
    <property type="component" value="Unassembled WGS sequence"/>
</dbReference>
<protein>
    <submittedName>
        <fullName evidence="1">Cold-inducible protein YdjO</fullName>
    </submittedName>
</protein>
<gene>
    <name evidence="1" type="ORF">DFQ01_11654</name>
</gene>
<dbReference type="InterPro" id="IPR025916">
    <property type="entry name" value="YdjO"/>
</dbReference>